<proteinExistence type="predicted"/>
<accession>A0A4Q2D2J0</accession>
<keyword evidence="1" id="KW-0812">Transmembrane</keyword>
<dbReference type="AlphaFoldDB" id="A0A4Q2D2J0"/>
<sequence length="344" mass="38150">MDLTLDPKLGCRPTSDLGPYIGASLLGTFISLALWGIATMQLIHFFASKHPGDSWRMKSLVVWVWAMDTVLKCLVMTGIYKDIVSGTAMDPGAPANRVMIVTQSFVSLIAVPIQAFFMYRIWRFANRVRWFFIVPLAPCVLFHFAMGFVLTAVNLMRRDNPNFDTIPRSIVVALIVVDMTAGVTIDVLLAIGLCAVLCRTYLEVVSGVAGLKSGFTMIQRLVVLTINTGIWTALFTILAMTTSIRYPLKQIHLVFCFMISPVYVNMLLANLNARSFIRKGADEVIDFNKSEALSGRLSSIRVCSTRMPTLTGSKISPRDGSLQIIIESTRYGKVDDISSQQFQV</sequence>
<reference evidence="3 4" key="1">
    <citation type="submission" date="2019-01" db="EMBL/GenBank/DDBJ databases">
        <title>Draft genome sequence of Psathyrella aberdarensis IHI B618.</title>
        <authorList>
            <person name="Buettner E."/>
            <person name="Kellner H."/>
        </authorList>
    </citation>
    <scope>NUCLEOTIDE SEQUENCE [LARGE SCALE GENOMIC DNA]</scope>
    <source>
        <strain evidence="3 4">IHI B618</strain>
    </source>
</reference>
<dbReference type="InterPro" id="IPR045339">
    <property type="entry name" value="DUF6534"/>
</dbReference>
<comment type="caution">
    <text evidence="3">The sequence shown here is derived from an EMBL/GenBank/DDBJ whole genome shotgun (WGS) entry which is preliminary data.</text>
</comment>
<feature type="transmembrane region" description="Helical" evidence="1">
    <location>
        <begin position="170"/>
        <end position="197"/>
    </location>
</feature>
<dbReference type="OrthoDB" id="2884999at2759"/>
<feature type="transmembrane region" description="Helical" evidence="1">
    <location>
        <begin position="59"/>
        <end position="80"/>
    </location>
</feature>
<evidence type="ECO:0000313" key="4">
    <source>
        <dbReference type="Proteomes" id="UP000290288"/>
    </source>
</evidence>
<name>A0A4Q2D2J0_9AGAR</name>
<feature type="transmembrane region" description="Helical" evidence="1">
    <location>
        <begin position="20"/>
        <end position="47"/>
    </location>
</feature>
<feature type="transmembrane region" description="Helical" evidence="1">
    <location>
        <begin position="218"/>
        <end position="239"/>
    </location>
</feature>
<feature type="transmembrane region" description="Helical" evidence="1">
    <location>
        <begin position="251"/>
        <end position="269"/>
    </location>
</feature>
<keyword evidence="4" id="KW-1185">Reference proteome</keyword>
<dbReference type="PANTHER" id="PTHR40465">
    <property type="entry name" value="CHROMOSOME 1, WHOLE GENOME SHOTGUN SEQUENCE"/>
    <property type="match status" value="1"/>
</dbReference>
<evidence type="ECO:0000259" key="2">
    <source>
        <dbReference type="Pfam" id="PF20152"/>
    </source>
</evidence>
<dbReference type="PANTHER" id="PTHR40465:SF1">
    <property type="entry name" value="DUF6534 DOMAIN-CONTAINING PROTEIN"/>
    <property type="match status" value="1"/>
</dbReference>
<dbReference type="Proteomes" id="UP000290288">
    <property type="component" value="Unassembled WGS sequence"/>
</dbReference>
<evidence type="ECO:0000256" key="1">
    <source>
        <dbReference type="SAM" id="Phobius"/>
    </source>
</evidence>
<dbReference type="Pfam" id="PF20152">
    <property type="entry name" value="DUF6534"/>
    <property type="match status" value="1"/>
</dbReference>
<keyword evidence="1" id="KW-0472">Membrane</keyword>
<organism evidence="3 4">
    <name type="scientific">Candolleomyces aberdarensis</name>
    <dbReference type="NCBI Taxonomy" id="2316362"/>
    <lineage>
        <taxon>Eukaryota</taxon>
        <taxon>Fungi</taxon>
        <taxon>Dikarya</taxon>
        <taxon>Basidiomycota</taxon>
        <taxon>Agaricomycotina</taxon>
        <taxon>Agaricomycetes</taxon>
        <taxon>Agaricomycetidae</taxon>
        <taxon>Agaricales</taxon>
        <taxon>Agaricineae</taxon>
        <taxon>Psathyrellaceae</taxon>
        <taxon>Candolleomyces</taxon>
    </lineage>
</organism>
<keyword evidence="1" id="KW-1133">Transmembrane helix</keyword>
<gene>
    <name evidence="3" type="ORF">EST38_g12704</name>
</gene>
<feature type="domain" description="DUF6534" evidence="2">
    <location>
        <begin position="183"/>
        <end position="275"/>
    </location>
</feature>
<evidence type="ECO:0000313" key="3">
    <source>
        <dbReference type="EMBL" id="RXW13149.1"/>
    </source>
</evidence>
<dbReference type="EMBL" id="SDEE01000998">
    <property type="protein sequence ID" value="RXW13149.1"/>
    <property type="molecule type" value="Genomic_DNA"/>
</dbReference>
<protein>
    <recommendedName>
        <fullName evidence="2">DUF6534 domain-containing protein</fullName>
    </recommendedName>
</protein>
<feature type="transmembrane region" description="Helical" evidence="1">
    <location>
        <begin position="131"/>
        <end position="150"/>
    </location>
</feature>
<feature type="transmembrane region" description="Helical" evidence="1">
    <location>
        <begin position="100"/>
        <end position="119"/>
    </location>
</feature>